<dbReference type="PANTHER" id="PTHR41532">
    <property type="entry name" value="FIXS PROTEIN"/>
    <property type="match status" value="1"/>
</dbReference>
<keyword evidence="1" id="KW-1133">Transmembrane helix</keyword>
<dbReference type="NCBIfam" id="TIGR00847">
    <property type="entry name" value="ccoS"/>
    <property type="match status" value="1"/>
</dbReference>
<keyword evidence="1" id="KW-0812">Transmembrane</keyword>
<dbReference type="AlphaFoldDB" id="A0A1J5RTP3"/>
<evidence type="ECO:0000313" key="2">
    <source>
        <dbReference type="EMBL" id="OIQ99342.1"/>
    </source>
</evidence>
<dbReference type="Pfam" id="PF03597">
    <property type="entry name" value="FixS"/>
    <property type="match status" value="1"/>
</dbReference>
<evidence type="ECO:0000256" key="1">
    <source>
        <dbReference type="SAM" id="Phobius"/>
    </source>
</evidence>
<name>A0A1J5RTP3_9ZZZZ</name>
<protein>
    <submittedName>
        <fullName evidence="2">Cytochrome oxidase maturation protein cbb3-type</fullName>
    </submittedName>
</protein>
<feature type="transmembrane region" description="Helical" evidence="1">
    <location>
        <begin position="6"/>
        <end position="26"/>
    </location>
</feature>
<accession>A0A1J5RTP3</accession>
<dbReference type="EMBL" id="MLJW01000107">
    <property type="protein sequence ID" value="OIQ99342.1"/>
    <property type="molecule type" value="Genomic_DNA"/>
</dbReference>
<comment type="caution">
    <text evidence="2">The sequence shown here is derived from an EMBL/GenBank/DDBJ whole genome shotgun (WGS) entry which is preliminary data.</text>
</comment>
<proteinExistence type="predicted"/>
<sequence>MDILFMLIPLSVVMALAVLGGLWWAVYRGQFEDIEEEGRRILEDDDTNTQ</sequence>
<dbReference type="InterPro" id="IPR004714">
    <property type="entry name" value="Cyt_oxidase_maturation_cbb3"/>
</dbReference>
<organism evidence="2">
    <name type="scientific">mine drainage metagenome</name>
    <dbReference type="NCBI Taxonomy" id="410659"/>
    <lineage>
        <taxon>unclassified sequences</taxon>
        <taxon>metagenomes</taxon>
        <taxon>ecological metagenomes</taxon>
    </lineage>
</organism>
<gene>
    <name evidence="2" type="ORF">GALL_185790</name>
</gene>
<dbReference type="PANTHER" id="PTHR41532:SF1">
    <property type="entry name" value="FIXS PROTEIN"/>
    <property type="match status" value="1"/>
</dbReference>
<keyword evidence="1" id="KW-0472">Membrane</keyword>
<reference evidence="2" key="1">
    <citation type="submission" date="2016-10" db="EMBL/GenBank/DDBJ databases">
        <title>Sequence of Gallionella enrichment culture.</title>
        <authorList>
            <person name="Poehlein A."/>
            <person name="Muehling M."/>
            <person name="Daniel R."/>
        </authorList>
    </citation>
    <scope>NUCLEOTIDE SEQUENCE</scope>
</reference>